<reference evidence="2 3" key="1">
    <citation type="journal article" date="2019" name="Int. J. Syst. Evol. Microbiol.">
        <title>The Global Catalogue of Microorganisms (GCM) 10K type strain sequencing project: providing services to taxonomists for standard genome sequencing and annotation.</title>
        <authorList>
            <consortium name="The Broad Institute Genomics Platform"/>
            <consortium name="The Broad Institute Genome Sequencing Center for Infectious Disease"/>
            <person name="Wu L."/>
            <person name="Ma J."/>
        </authorList>
    </citation>
    <scope>NUCLEOTIDE SEQUENCE [LARGE SCALE GENOMIC DNA]</scope>
    <source>
        <strain evidence="2 3">JCM 13378</strain>
    </source>
</reference>
<proteinExistence type="inferred from homology"/>
<dbReference type="Gene3D" id="3.30.70.120">
    <property type="match status" value="1"/>
</dbReference>
<evidence type="ECO:0000313" key="2">
    <source>
        <dbReference type="EMBL" id="GAA0371005.1"/>
    </source>
</evidence>
<comment type="similarity">
    <text evidence="1">Belongs to the CutA family.</text>
</comment>
<dbReference type="InterPro" id="IPR004323">
    <property type="entry name" value="Ion_tolerance_CutA"/>
</dbReference>
<dbReference type="EMBL" id="BAAAEI010000024">
    <property type="protein sequence ID" value="GAA0371005.1"/>
    <property type="molecule type" value="Genomic_DNA"/>
</dbReference>
<organism evidence="2 3">
    <name type="scientific">Bowmanella denitrificans</name>
    <dbReference type="NCBI Taxonomy" id="366582"/>
    <lineage>
        <taxon>Bacteria</taxon>
        <taxon>Pseudomonadati</taxon>
        <taxon>Pseudomonadota</taxon>
        <taxon>Gammaproteobacteria</taxon>
        <taxon>Alteromonadales</taxon>
        <taxon>Alteromonadaceae</taxon>
        <taxon>Bowmanella</taxon>
    </lineage>
</organism>
<dbReference type="Proteomes" id="UP001501757">
    <property type="component" value="Unassembled WGS sequence"/>
</dbReference>
<dbReference type="PANTHER" id="PTHR23419">
    <property type="entry name" value="DIVALENT CATION TOLERANCE CUTA-RELATED"/>
    <property type="match status" value="1"/>
</dbReference>
<dbReference type="RefSeq" id="WP_343847177.1">
    <property type="nucleotide sequence ID" value="NZ_BAAAEI010000024.1"/>
</dbReference>
<keyword evidence="3" id="KW-1185">Reference proteome</keyword>
<evidence type="ECO:0000313" key="3">
    <source>
        <dbReference type="Proteomes" id="UP001501757"/>
    </source>
</evidence>
<dbReference type="PANTHER" id="PTHR23419:SF8">
    <property type="entry name" value="FI09726P"/>
    <property type="match status" value="1"/>
</dbReference>
<gene>
    <name evidence="2" type="ORF">GCM10009092_39160</name>
</gene>
<dbReference type="InterPro" id="IPR011322">
    <property type="entry name" value="N-reg_PII-like_a/b"/>
</dbReference>
<dbReference type="Pfam" id="PF03091">
    <property type="entry name" value="CutA1"/>
    <property type="match status" value="1"/>
</dbReference>
<protein>
    <submittedName>
        <fullName evidence="2">Divalent-cation tolerance protein CutA</fullName>
    </submittedName>
</protein>
<dbReference type="InterPro" id="IPR015867">
    <property type="entry name" value="N-reg_PII/ATP_PRibTrfase_C"/>
</dbReference>
<sequence>MSEFCLVLCTCPDLESARNIARQSVEQGLAACVNIIPGLESVYQWRGELQTDSEVQLVSKTYKPKLDALYKLVVGLHPYDEPEWLIIEIADGSPTYLEWIKSCTK</sequence>
<comment type="caution">
    <text evidence="2">The sequence shown here is derived from an EMBL/GenBank/DDBJ whole genome shotgun (WGS) entry which is preliminary data.</text>
</comment>
<dbReference type="SUPFAM" id="SSF54913">
    <property type="entry name" value="GlnB-like"/>
    <property type="match status" value="1"/>
</dbReference>
<name>A0ABN0XRL9_9ALTE</name>
<accession>A0ABN0XRL9</accession>
<evidence type="ECO:0000256" key="1">
    <source>
        <dbReference type="ARBA" id="ARBA00010169"/>
    </source>
</evidence>